<dbReference type="Pfam" id="PF04828">
    <property type="entry name" value="GFA"/>
    <property type="match status" value="1"/>
</dbReference>
<proteinExistence type="inferred from homology"/>
<evidence type="ECO:0000256" key="1">
    <source>
        <dbReference type="ARBA" id="ARBA00005495"/>
    </source>
</evidence>
<protein>
    <submittedName>
        <fullName evidence="6">Aldehyde-activating protein</fullName>
    </submittedName>
</protein>
<dbReference type="Proteomes" id="UP000178379">
    <property type="component" value="Unassembled WGS sequence"/>
</dbReference>
<dbReference type="Gene3D" id="3.90.1590.10">
    <property type="entry name" value="glutathione-dependent formaldehyde- activating enzyme (gfa)"/>
    <property type="match status" value="1"/>
</dbReference>
<dbReference type="GO" id="GO:0016846">
    <property type="term" value="F:carbon-sulfur lyase activity"/>
    <property type="evidence" value="ECO:0007669"/>
    <property type="project" value="InterPro"/>
</dbReference>
<evidence type="ECO:0000259" key="5">
    <source>
        <dbReference type="PROSITE" id="PS51891"/>
    </source>
</evidence>
<keyword evidence="3" id="KW-0862">Zinc</keyword>
<comment type="similarity">
    <text evidence="1">Belongs to the Gfa family.</text>
</comment>
<organism evidence="6 7">
    <name type="scientific">Candidatus Muproteobacteria bacterium RBG_16_62_13</name>
    <dbReference type="NCBI Taxonomy" id="1817756"/>
    <lineage>
        <taxon>Bacteria</taxon>
        <taxon>Pseudomonadati</taxon>
        <taxon>Pseudomonadota</taxon>
        <taxon>Candidatus Muproteobacteria</taxon>
    </lineage>
</organism>
<dbReference type="GO" id="GO:0046872">
    <property type="term" value="F:metal ion binding"/>
    <property type="evidence" value="ECO:0007669"/>
    <property type="project" value="UniProtKB-KW"/>
</dbReference>
<accession>A0A1F6T8M9</accession>
<evidence type="ECO:0000256" key="3">
    <source>
        <dbReference type="ARBA" id="ARBA00022833"/>
    </source>
</evidence>
<dbReference type="STRING" id="1817756.A2140_05620"/>
<evidence type="ECO:0000313" key="6">
    <source>
        <dbReference type="EMBL" id="OGI41480.1"/>
    </source>
</evidence>
<dbReference type="EMBL" id="MFSQ01000010">
    <property type="protein sequence ID" value="OGI41480.1"/>
    <property type="molecule type" value="Genomic_DNA"/>
</dbReference>
<dbReference type="SUPFAM" id="SSF51316">
    <property type="entry name" value="Mss4-like"/>
    <property type="match status" value="1"/>
</dbReference>
<feature type="domain" description="CENP-V/GFA" evidence="5">
    <location>
        <begin position="6"/>
        <end position="117"/>
    </location>
</feature>
<dbReference type="PANTHER" id="PTHR33337">
    <property type="entry name" value="GFA DOMAIN-CONTAINING PROTEIN"/>
    <property type="match status" value="1"/>
</dbReference>
<keyword evidence="4" id="KW-0456">Lyase</keyword>
<sequence length="137" mass="15255">MTQAIFRGSCLCGSVQYEISGEPKKFYHCHCRRCRKASGTGHASNLLVKPGAINWLKGEGLIKAYKIPEARRFTSRFCSNCGSQVPRYVKETDFIVIPAGSLDSDPLIQPQARIFWDSRADWSCSGGDLPTYSEYPA</sequence>
<name>A0A1F6T8M9_9PROT</name>
<dbReference type="PROSITE" id="PS51891">
    <property type="entry name" value="CENP_V_GFA"/>
    <property type="match status" value="1"/>
</dbReference>
<reference evidence="6 7" key="1">
    <citation type="journal article" date="2016" name="Nat. Commun.">
        <title>Thousands of microbial genomes shed light on interconnected biogeochemical processes in an aquifer system.</title>
        <authorList>
            <person name="Anantharaman K."/>
            <person name="Brown C.T."/>
            <person name="Hug L.A."/>
            <person name="Sharon I."/>
            <person name="Castelle C.J."/>
            <person name="Probst A.J."/>
            <person name="Thomas B.C."/>
            <person name="Singh A."/>
            <person name="Wilkins M.J."/>
            <person name="Karaoz U."/>
            <person name="Brodie E.L."/>
            <person name="Williams K.H."/>
            <person name="Hubbard S.S."/>
            <person name="Banfield J.F."/>
        </authorList>
    </citation>
    <scope>NUCLEOTIDE SEQUENCE [LARGE SCALE GENOMIC DNA]</scope>
</reference>
<dbReference type="InterPro" id="IPR011057">
    <property type="entry name" value="Mss4-like_sf"/>
</dbReference>
<dbReference type="AlphaFoldDB" id="A0A1F6T8M9"/>
<evidence type="ECO:0000313" key="7">
    <source>
        <dbReference type="Proteomes" id="UP000178379"/>
    </source>
</evidence>
<evidence type="ECO:0000256" key="4">
    <source>
        <dbReference type="ARBA" id="ARBA00023239"/>
    </source>
</evidence>
<comment type="caution">
    <text evidence="6">The sequence shown here is derived from an EMBL/GenBank/DDBJ whole genome shotgun (WGS) entry which is preliminary data.</text>
</comment>
<dbReference type="PANTHER" id="PTHR33337:SF40">
    <property type="entry name" value="CENP-V_GFA DOMAIN-CONTAINING PROTEIN-RELATED"/>
    <property type="match status" value="1"/>
</dbReference>
<gene>
    <name evidence="6" type="ORF">A2140_05620</name>
</gene>
<keyword evidence="2" id="KW-0479">Metal-binding</keyword>
<evidence type="ECO:0000256" key="2">
    <source>
        <dbReference type="ARBA" id="ARBA00022723"/>
    </source>
</evidence>
<dbReference type="InterPro" id="IPR006913">
    <property type="entry name" value="CENP-V/GFA"/>
</dbReference>